<evidence type="ECO:0000256" key="13">
    <source>
        <dbReference type="SAM" id="Coils"/>
    </source>
</evidence>
<dbReference type="GO" id="GO:0005829">
    <property type="term" value="C:cytosol"/>
    <property type="evidence" value="ECO:0007669"/>
    <property type="project" value="TreeGrafter"/>
</dbReference>
<keyword evidence="6" id="KW-0963">Cytoplasm</keyword>
<dbReference type="PANTHER" id="PTHR23117:SF13">
    <property type="entry name" value="GUANYLATE KINASE"/>
    <property type="match status" value="1"/>
</dbReference>
<comment type="catalytic activity">
    <reaction evidence="12">
        <text>GMP + ATP = GDP + ADP</text>
        <dbReference type="Rhea" id="RHEA:20780"/>
        <dbReference type="ChEBI" id="CHEBI:30616"/>
        <dbReference type="ChEBI" id="CHEBI:58115"/>
        <dbReference type="ChEBI" id="CHEBI:58189"/>
        <dbReference type="ChEBI" id="CHEBI:456216"/>
        <dbReference type="EC" id="2.7.4.8"/>
    </reaction>
</comment>
<evidence type="ECO:0000256" key="2">
    <source>
        <dbReference type="ARBA" id="ARBA00004496"/>
    </source>
</evidence>
<evidence type="ECO:0000256" key="8">
    <source>
        <dbReference type="ARBA" id="ARBA00022741"/>
    </source>
</evidence>
<name>A0A645F2R4_9ZZZZ</name>
<keyword evidence="13" id="KW-0175">Coiled coil</keyword>
<evidence type="ECO:0000256" key="6">
    <source>
        <dbReference type="ARBA" id="ARBA00022490"/>
    </source>
</evidence>
<evidence type="ECO:0000256" key="1">
    <source>
        <dbReference type="ARBA" id="ARBA00003531"/>
    </source>
</evidence>
<comment type="function">
    <text evidence="1">Essential for recycling GMP and indirectly, cGMP.</text>
</comment>
<dbReference type="PANTHER" id="PTHR23117">
    <property type="entry name" value="GUANYLATE KINASE-RELATED"/>
    <property type="match status" value="1"/>
</dbReference>
<dbReference type="SUPFAM" id="SSF52540">
    <property type="entry name" value="P-loop containing nucleoside triphosphate hydrolases"/>
    <property type="match status" value="1"/>
</dbReference>
<dbReference type="CDD" id="cd00071">
    <property type="entry name" value="GMPK"/>
    <property type="match status" value="1"/>
</dbReference>
<feature type="domain" description="Guanylate kinase-like" evidence="14">
    <location>
        <begin position="2"/>
        <end position="181"/>
    </location>
</feature>
<dbReference type="GO" id="GO:0005524">
    <property type="term" value="F:ATP binding"/>
    <property type="evidence" value="ECO:0007669"/>
    <property type="project" value="UniProtKB-KW"/>
</dbReference>
<protein>
    <recommendedName>
        <fullName evidence="5">Guanylate kinase</fullName>
        <ecNumber evidence="4">2.7.4.8</ecNumber>
    </recommendedName>
    <alternativeName>
        <fullName evidence="11">GMP kinase</fullName>
    </alternativeName>
</protein>
<proteinExistence type="inferred from homology"/>
<evidence type="ECO:0000256" key="12">
    <source>
        <dbReference type="ARBA" id="ARBA00048594"/>
    </source>
</evidence>
<keyword evidence="7 15" id="KW-0808">Transferase</keyword>
<reference evidence="15" key="1">
    <citation type="submission" date="2019-08" db="EMBL/GenBank/DDBJ databases">
        <authorList>
            <person name="Kucharzyk K."/>
            <person name="Murdoch R.W."/>
            <person name="Higgins S."/>
            <person name="Loffler F."/>
        </authorList>
    </citation>
    <scope>NUCLEOTIDE SEQUENCE</scope>
</reference>
<evidence type="ECO:0000256" key="9">
    <source>
        <dbReference type="ARBA" id="ARBA00022777"/>
    </source>
</evidence>
<dbReference type="PROSITE" id="PS00856">
    <property type="entry name" value="GUANYLATE_KINASE_1"/>
    <property type="match status" value="1"/>
</dbReference>
<dbReference type="NCBIfam" id="TIGR03263">
    <property type="entry name" value="guanyl_kin"/>
    <property type="match status" value="1"/>
</dbReference>
<dbReference type="GO" id="GO:0004385">
    <property type="term" value="F:GMP kinase activity"/>
    <property type="evidence" value="ECO:0007669"/>
    <property type="project" value="UniProtKB-EC"/>
</dbReference>
<dbReference type="Gene3D" id="3.30.63.10">
    <property type="entry name" value="Guanylate Kinase phosphate binding domain"/>
    <property type="match status" value="1"/>
</dbReference>
<dbReference type="EMBL" id="VSSQ01053813">
    <property type="protein sequence ID" value="MPN07812.1"/>
    <property type="molecule type" value="Genomic_DNA"/>
</dbReference>
<dbReference type="AlphaFoldDB" id="A0A645F2R4"/>
<evidence type="ECO:0000313" key="15">
    <source>
        <dbReference type="EMBL" id="MPN07812.1"/>
    </source>
</evidence>
<dbReference type="FunFam" id="3.30.63.10:FF:000005">
    <property type="entry name" value="Guanylate kinase"/>
    <property type="match status" value="1"/>
</dbReference>
<dbReference type="InterPro" id="IPR008145">
    <property type="entry name" value="GK/Ca_channel_bsu"/>
</dbReference>
<evidence type="ECO:0000259" key="14">
    <source>
        <dbReference type="PROSITE" id="PS50052"/>
    </source>
</evidence>
<dbReference type="PROSITE" id="PS50052">
    <property type="entry name" value="GUANYLATE_KINASE_2"/>
    <property type="match status" value="1"/>
</dbReference>
<keyword evidence="9 15" id="KW-0418">Kinase</keyword>
<comment type="subcellular location">
    <subcellularLocation>
        <location evidence="2">Cytoplasm</location>
    </subcellularLocation>
</comment>
<accession>A0A645F2R4</accession>
<evidence type="ECO:0000256" key="5">
    <source>
        <dbReference type="ARBA" id="ARBA00016296"/>
    </source>
</evidence>
<evidence type="ECO:0000256" key="4">
    <source>
        <dbReference type="ARBA" id="ARBA00012961"/>
    </source>
</evidence>
<feature type="coiled-coil region" evidence="13">
    <location>
        <begin position="133"/>
        <end position="160"/>
    </location>
</feature>
<comment type="caution">
    <text evidence="15">The sequence shown here is derived from an EMBL/GenBank/DDBJ whole genome shotgun (WGS) entry which is preliminary data.</text>
</comment>
<dbReference type="InterPro" id="IPR008144">
    <property type="entry name" value="Guanylate_kin-like_dom"/>
</dbReference>
<evidence type="ECO:0000256" key="10">
    <source>
        <dbReference type="ARBA" id="ARBA00022840"/>
    </source>
</evidence>
<evidence type="ECO:0000256" key="7">
    <source>
        <dbReference type="ARBA" id="ARBA00022679"/>
    </source>
</evidence>
<dbReference type="Gene3D" id="3.40.50.300">
    <property type="entry name" value="P-loop containing nucleotide triphosphate hydrolases"/>
    <property type="match status" value="1"/>
</dbReference>
<dbReference type="InterPro" id="IPR017665">
    <property type="entry name" value="Guanylate_kinase"/>
</dbReference>
<keyword evidence="10" id="KW-0067">ATP-binding</keyword>
<gene>
    <name evidence="15" type="primary">gmk_43</name>
    <name evidence="15" type="ORF">SDC9_155084</name>
</gene>
<dbReference type="EC" id="2.7.4.8" evidence="4"/>
<dbReference type="InterPro" id="IPR020590">
    <property type="entry name" value="Guanylate_kinase_CS"/>
</dbReference>
<evidence type="ECO:0000256" key="11">
    <source>
        <dbReference type="ARBA" id="ARBA00030128"/>
    </source>
</evidence>
<evidence type="ECO:0000256" key="3">
    <source>
        <dbReference type="ARBA" id="ARBA00005790"/>
    </source>
</evidence>
<dbReference type="SMART" id="SM00072">
    <property type="entry name" value="GuKc"/>
    <property type="match status" value="1"/>
</dbReference>
<comment type="similarity">
    <text evidence="3">Belongs to the guanylate kinase family.</text>
</comment>
<sequence length="186" mass="21516">MKKIIIISAPSGGGKTVVANYILKNFDNICFSISSTTRNIREGEKEGTNYYFLNKSDFEQKIANNEFIEYEEIFGNYYGTLKSEVQKAFSQNKILLFDIDVKGAYSIKKYYPDETVLIFLKPPSIEILKQRLIDRKTEQIEQIEKRIERAELEIKMSENFDYVITNDVLENTLKTVHNIVLTAISS</sequence>
<dbReference type="Pfam" id="PF00625">
    <property type="entry name" value="Guanylate_kin"/>
    <property type="match status" value="1"/>
</dbReference>
<keyword evidence="8" id="KW-0547">Nucleotide-binding</keyword>
<organism evidence="15">
    <name type="scientific">bioreactor metagenome</name>
    <dbReference type="NCBI Taxonomy" id="1076179"/>
    <lineage>
        <taxon>unclassified sequences</taxon>
        <taxon>metagenomes</taxon>
        <taxon>ecological metagenomes</taxon>
    </lineage>
</organism>
<dbReference type="InterPro" id="IPR027417">
    <property type="entry name" value="P-loop_NTPase"/>
</dbReference>
<dbReference type="HAMAP" id="MF_00328">
    <property type="entry name" value="Guanylate_kinase"/>
    <property type="match status" value="1"/>
</dbReference>